<sequence>MDSDLDEVDDDVFHPDDAEAGGPEKTIVSVRCHCSCSPLKVPLHFSYCRGTRFREIRYEDKETQTTSPVMTNRDIMLPCSVREEPLRLFYGNAGYRLHFPADFEQNRDAVDDELVQERNQGGEQPVLSAEARIGQKLQQIGDQFQRDYTLMHRINQRNQQPVWWRLAVTLFNLLFEREGNRVIQDQRGFDELELNYHYTMIWTGVKQDEAPSERAQPLKPDHAPFRTTKYEPLSTQPPPIFFGFVKGEGRYPAPLPMASLHSASSLISKLNYGQGHLDVEAKGQRM</sequence>
<accession>A0ABS2Y4E2</accession>
<proteinExistence type="predicted"/>
<evidence type="ECO:0000313" key="2">
    <source>
        <dbReference type="EMBL" id="MBN3281283.1"/>
    </source>
</evidence>
<feature type="region of interest" description="Disordered" evidence="1">
    <location>
        <begin position="1"/>
        <end position="21"/>
    </location>
</feature>
<feature type="non-terminal residue" evidence="2">
    <location>
        <position position="286"/>
    </location>
</feature>
<evidence type="ECO:0000256" key="1">
    <source>
        <dbReference type="SAM" id="MobiDB-lite"/>
    </source>
</evidence>
<keyword evidence="3" id="KW-1185">Reference proteome</keyword>
<dbReference type="PANTHER" id="PTHR32014:SF2">
    <property type="entry name" value="BCL-2-MODIFYING FACTOR"/>
    <property type="match status" value="1"/>
</dbReference>
<gene>
    <name evidence="2" type="primary">Bmf_0</name>
    <name evidence="2" type="ORF">GTO93_0002366</name>
</gene>
<reference evidence="2" key="1">
    <citation type="journal article" date="2021" name="Cell">
        <title>Tracing the genetic footprints of vertebrate landing in non-teleost ray-finned fishes.</title>
        <authorList>
            <person name="Bi X."/>
            <person name="Wang K."/>
            <person name="Yang L."/>
            <person name="Pan H."/>
            <person name="Jiang H."/>
            <person name="Wei Q."/>
            <person name="Fang M."/>
            <person name="Yu H."/>
            <person name="Zhu C."/>
            <person name="Cai Y."/>
            <person name="He Y."/>
            <person name="Gan X."/>
            <person name="Zeng H."/>
            <person name="Yu D."/>
            <person name="Zhu Y."/>
            <person name="Jiang H."/>
            <person name="Qiu Q."/>
            <person name="Yang H."/>
            <person name="Zhang Y.E."/>
            <person name="Wang W."/>
            <person name="Zhu M."/>
            <person name="He S."/>
            <person name="Zhang G."/>
        </authorList>
    </citation>
    <scope>NUCLEOTIDE SEQUENCE</scope>
    <source>
        <strain evidence="2">Pddl_001</strain>
    </source>
</reference>
<feature type="compositionally biased region" description="Acidic residues" evidence="1">
    <location>
        <begin position="1"/>
        <end position="10"/>
    </location>
</feature>
<dbReference type="EMBL" id="JAAWVQ010107510">
    <property type="protein sequence ID" value="MBN3281283.1"/>
    <property type="molecule type" value="Genomic_DNA"/>
</dbReference>
<protein>
    <submittedName>
        <fullName evidence="2">BMF factor</fullName>
    </submittedName>
</protein>
<comment type="caution">
    <text evidence="2">The sequence shown here is derived from an EMBL/GenBank/DDBJ whole genome shotgun (WGS) entry which is preliminary data.</text>
</comment>
<dbReference type="Pfam" id="PF15185">
    <property type="entry name" value="BMF"/>
    <property type="match status" value="1"/>
</dbReference>
<organism evidence="2 3">
    <name type="scientific">Polyodon spathula</name>
    <name type="common">North American paddlefish</name>
    <name type="synonym">Squalus spathula</name>
    <dbReference type="NCBI Taxonomy" id="7913"/>
    <lineage>
        <taxon>Eukaryota</taxon>
        <taxon>Metazoa</taxon>
        <taxon>Chordata</taxon>
        <taxon>Craniata</taxon>
        <taxon>Vertebrata</taxon>
        <taxon>Euteleostomi</taxon>
        <taxon>Actinopterygii</taxon>
        <taxon>Chondrostei</taxon>
        <taxon>Acipenseriformes</taxon>
        <taxon>Polyodontidae</taxon>
        <taxon>Polyodon</taxon>
    </lineage>
</organism>
<evidence type="ECO:0000313" key="3">
    <source>
        <dbReference type="Proteomes" id="UP001166093"/>
    </source>
</evidence>
<name>A0ABS2Y4E2_POLSP</name>
<dbReference type="Proteomes" id="UP001166093">
    <property type="component" value="Unassembled WGS sequence"/>
</dbReference>
<dbReference type="PANTHER" id="PTHR32014">
    <property type="entry name" value="BCL-2-MODIFYING FACTOR"/>
    <property type="match status" value="1"/>
</dbReference>
<feature type="non-terminal residue" evidence="2">
    <location>
        <position position="1"/>
    </location>
</feature>
<dbReference type="InterPro" id="IPR028192">
    <property type="entry name" value="BMF"/>
</dbReference>